<sequence>VRLLSFPSWNSLPACIFFKFVGLDRFALSSTTTSPVNCNHLALAVRAGSEELARRISEGKKCNNEDSSTSPLNALTKHTPVIPSPAYPNDAVLITTTLLLMERGALFKAAQQDALIYAEQ</sequence>
<name>A0A7I4YP07_HAECO</name>
<protein>
    <submittedName>
        <fullName evidence="2">ANK_REP_REGION domain-containing protein</fullName>
    </submittedName>
</protein>
<proteinExistence type="predicted"/>
<keyword evidence="1" id="KW-1185">Reference proteome</keyword>
<evidence type="ECO:0000313" key="1">
    <source>
        <dbReference type="Proteomes" id="UP000025227"/>
    </source>
</evidence>
<dbReference type="WBParaSite" id="HCON_00115410-00001">
    <property type="protein sequence ID" value="HCON_00115410-00001"/>
    <property type="gene ID" value="HCON_00115410"/>
</dbReference>
<organism evidence="1 2">
    <name type="scientific">Haemonchus contortus</name>
    <name type="common">Barber pole worm</name>
    <dbReference type="NCBI Taxonomy" id="6289"/>
    <lineage>
        <taxon>Eukaryota</taxon>
        <taxon>Metazoa</taxon>
        <taxon>Ecdysozoa</taxon>
        <taxon>Nematoda</taxon>
        <taxon>Chromadorea</taxon>
        <taxon>Rhabditida</taxon>
        <taxon>Rhabditina</taxon>
        <taxon>Rhabditomorpha</taxon>
        <taxon>Strongyloidea</taxon>
        <taxon>Trichostrongylidae</taxon>
        <taxon>Haemonchus</taxon>
    </lineage>
</organism>
<dbReference type="AlphaFoldDB" id="A0A7I4YP07"/>
<evidence type="ECO:0000313" key="2">
    <source>
        <dbReference type="WBParaSite" id="HCON_00115410-00001"/>
    </source>
</evidence>
<reference evidence="2" key="1">
    <citation type="submission" date="2020-12" db="UniProtKB">
        <authorList>
            <consortium name="WormBaseParasite"/>
        </authorList>
    </citation>
    <scope>IDENTIFICATION</scope>
    <source>
        <strain evidence="2">MHco3</strain>
    </source>
</reference>
<accession>A0A7I4YP07</accession>
<dbReference type="Proteomes" id="UP000025227">
    <property type="component" value="Unplaced"/>
</dbReference>